<dbReference type="InterPro" id="IPR038277">
    <property type="entry name" value="UreF_sf"/>
</dbReference>
<dbReference type="STRING" id="1392877.SAMN05216221_1439"/>
<reference evidence="5" key="1">
    <citation type="submission" date="2016-10" db="EMBL/GenBank/DDBJ databases">
        <authorList>
            <person name="Varghese N."/>
            <person name="Submissions S."/>
        </authorList>
    </citation>
    <scope>NUCLEOTIDE SEQUENCE [LARGE SCALE GENOMIC DNA]</scope>
    <source>
        <strain evidence="5">KCTC 32247</strain>
    </source>
</reference>
<dbReference type="InterPro" id="IPR002639">
    <property type="entry name" value="UreF"/>
</dbReference>
<comment type="subcellular location">
    <subcellularLocation>
        <location evidence="3">Cytoplasm</location>
    </subcellularLocation>
</comment>
<keyword evidence="1 3" id="KW-0996">Nickel insertion</keyword>
<dbReference type="HAMAP" id="MF_01385">
    <property type="entry name" value="UreF"/>
    <property type="match status" value="1"/>
</dbReference>
<dbReference type="GO" id="GO:0005737">
    <property type="term" value="C:cytoplasm"/>
    <property type="evidence" value="ECO:0007669"/>
    <property type="project" value="UniProtKB-SubCell"/>
</dbReference>
<comment type="function">
    <text evidence="3">Required for maturation of urease via the functional incorporation of the urease nickel metallocenter.</text>
</comment>
<dbReference type="Proteomes" id="UP000243359">
    <property type="component" value="Chromosome I"/>
</dbReference>
<dbReference type="PIRSF" id="PIRSF009467">
    <property type="entry name" value="Ureas_acces_UreF"/>
    <property type="match status" value="1"/>
</dbReference>
<evidence type="ECO:0000313" key="4">
    <source>
        <dbReference type="EMBL" id="SDS26919.1"/>
    </source>
</evidence>
<gene>
    <name evidence="3" type="primary">ureF</name>
    <name evidence="4" type="ORF">SAMN05216221_1439</name>
</gene>
<evidence type="ECO:0000256" key="3">
    <source>
        <dbReference type="HAMAP-Rule" id="MF_01385"/>
    </source>
</evidence>
<dbReference type="Pfam" id="PF01730">
    <property type="entry name" value="UreF"/>
    <property type="match status" value="1"/>
</dbReference>
<keyword evidence="5" id="KW-1185">Reference proteome</keyword>
<comment type="similarity">
    <text evidence="3">Belongs to the UreF family.</text>
</comment>
<organism evidence="4 5">
    <name type="scientific">Pseudomonas oryzae</name>
    <dbReference type="NCBI Taxonomy" id="1392877"/>
    <lineage>
        <taxon>Bacteria</taxon>
        <taxon>Pseudomonadati</taxon>
        <taxon>Pseudomonadota</taxon>
        <taxon>Gammaproteobacteria</taxon>
        <taxon>Pseudomonadales</taxon>
        <taxon>Pseudomonadaceae</taxon>
        <taxon>Pseudomonas</taxon>
    </lineage>
</organism>
<proteinExistence type="inferred from homology"/>
<accession>A0A1H1QVM8</accession>
<name>A0A1H1QVM8_9PSED</name>
<evidence type="ECO:0000256" key="2">
    <source>
        <dbReference type="ARBA" id="ARBA00023186"/>
    </source>
</evidence>
<keyword evidence="3" id="KW-0963">Cytoplasm</keyword>
<evidence type="ECO:0000313" key="5">
    <source>
        <dbReference type="Proteomes" id="UP000243359"/>
    </source>
</evidence>
<dbReference type="AlphaFoldDB" id="A0A1H1QVM8"/>
<dbReference type="GO" id="GO:0016151">
    <property type="term" value="F:nickel cation binding"/>
    <property type="evidence" value="ECO:0007669"/>
    <property type="project" value="UniProtKB-UniRule"/>
</dbReference>
<dbReference type="PANTHER" id="PTHR33620">
    <property type="entry name" value="UREASE ACCESSORY PROTEIN F"/>
    <property type="match status" value="1"/>
</dbReference>
<dbReference type="PANTHER" id="PTHR33620:SF1">
    <property type="entry name" value="UREASE ACCESSORY PROTEIN F"/>
    <property type="match status" value="1"/>
</dbReference>
<dbReference type="Gene3D" id="1.10.4190.10">
    <property type="entry name" value="Urease accessory protein UreF"/>
    <property type="match status" value="1"/>
</dbReference>
<dbReference type="EMBL" id="LT629751">
    <property type="protein sequence ID" value="SDS26919.1"/>
    <property type="molecule type" value="Genomic_DNA"/>
</dbReference>
<sequence length="223" mass="24657">MNDLKLLRLLQLASSSLPVGGYTYSQGLEWAVEAGWLHGADGFADWQRAQIEETLVHLDWPLLARLYAACAADDAAAFRRWNQLLLASRETRELRAEESQRGQAFARLLAGWQLGQHSDWRESIALTQLGGMAWLAVQWQIPLPSLALGYGWSWLEGAVMAGVKLVPFGQQMAQSLLRDLSSELPAALQRALEVADDDIGAGLPLQAIASACHETQYSRLFRS</sequence>
<protein>
    <recommendedName>
        <fullName evidence="3">Urease accessory protein UreF</fullName>
    </recommendedName>
</protein>
<keyword evidence="2 3" id="KW-0143">Chaperone</keyword>
<comment type="subunit">
    <text evidence="3">UreD, UreF and UreG form a complex that acts as a GTP-hydrolysis-dependent molecular chaperone, activating the urease apoprotein by helping to assemble the nickel containing metallocenter of UreC. The UreE protein probably delivers the nickel.</text>
</comment>
<evidence type="ECO:0000256" key="1">
    <source>
        <dbReference type="ARBA" id="ARBA00022988"/>
    </source>
</evidence>